<protein>
    <submittedName>
        <fullName evidence="3">DUF1281 domain-containing protein</fullName>
    </submittedName>
</protein>
<dbReference type="Gene3D" id="3.30.70.1270">
    <property type="entry name" value="Api92-like domains"/>
    <property type="match status" value="1"/>
</dbReference>
<dbReference type="SUPFAM" id="SSF160940">
    <property type="entry name" value="Api92-like"/>
    <property type="match status" value="1"/>
</dbReference>
<accession>A0A5Y2ZXR2</accession>
<comment type="caution">
    <text evidence="3">The sequence shown here is derived from an EMBL/GenBank/DDBJ whole genome shotgun (WGS) entry which is preliminary data.</text>
</comment>
<dbReference type="Gene3D" id="1.10.3530.10">
    <property type="entry name" value="Api92-like"/>
    <property type="match status" value="1"/>
</dbReference>
<gene>
    <name evidence="3" type="ORF">FNG02_15230</name>
</gene>
<dbReference type="AlphaFoldDB" id="A0A5Y2ZXR2"/>
<dbReference type="Pfam" id="PF18406">
    <property type="entry name" value="DUF1281_C"/>
    <property type="match status" value="1"/>
</dbReference>
<reference evidence="3" key="1">
    <citation type="submission" date="2019-07" db="EMBL/GenBank/DDBJ databases">
        <authorList>
            <consortium name="PulseNet: The National Subtyping Network for Foodborne Disease Surveillance"/>
            <person name="Tarr C.L."/>
            <person name="Trees E."/>
            <person name="Katz L.S."/>
            <person name="Carleton-Romer H.A."/>
            <person name="Stroika S."/>
            <person name="Kucerova Z."/>
            <person name="Roache K.F."/>
            <person name="Sabol A.L."/>
            <person name="Besser J."/>
            <person name="Gerner-Smidt P."/>
        </authorList>
    </citation>
    <scope>NUCLEOTIDE SEQUENCE</scope>
    <source>
        <strain evidence="3">PNUSAS081329</strain>
    </source>
</reference>
<dbReference type="InterPro" id="IPR009694">
    <property type="entry name" value="DUF1281"/>
</dbReference>
<feature type="domain" description="YubB ferredoxin-like" evidence="2">
    <location>
        <begin position="209"/>
        <end position="281"/>
    </location>
</feature>
<evidence type="ECO:0000259" key="1">
    <source>
        <dbReference type="Pfam" id="PF06924"/>
    </source>
</evidence>
<dbReference type="InterPro" id="IPR041329">
    <property type="entry name" value="YubB_C"/>
</dbReference>
<name>A0A5Y2ZXR2_SALER</name>
<evidence type="ECO:0000259" key="2">
    <source>
        <dbReference type="Pfam" id="PF18406"/>
    </source>
</evidence>
<dbReference type="Pfam" id="PF06924">
    <property type="entry name" value="DUF1281"/>
    <property type="match status" value="1"/>
</dbReference>
<dbReference type="InterPro" id="IPR023136">
    <property type="entry name" value="Api92-like_dom_sf"/>
</dbReference>
<proteinExistence type="predicted"/>
<sequence>MFSWCKNRLEITAKSVCVDVMQAWIAGTETPRYRHAIRQGIKLFLVGCAGILKPTKATEYVAYPLLTAAGVGSSVPPNLAFQHFLELLEKDAWLDSQVISRMERIYLQSGVDSLKWESIPASARQIMTQLMAVHYADWFGVADAGGSFDPEERWNWLSIMPETTCPCDMLMVMPSRLATELNGNSGLFRALNTTSELYEQLFGMEFPAGHQASWSRETMNTLVLTFVSPWYPPSGEVMGEMSKLFDCEIRHYWTSPDVGTFGYNCFEQGDHVDSGPYPEDVPGMTSEEGAGARMYLVTDSTSVMPDTVATNQYGSVRA</sequence>
<feature type="domain" description="DUF1281" evidence="1">
    <location>
        <begin position="30"/>
        <end position="205"/>
    </location>
</feature>
<evidence type="ECO:0000313" key="3">
    <source>
        <dbReference type="EMBL" id="ECG8066821.1"/>
    </source>
</evidence>
<organism evidence="3">
    <name type="scientific">Salmonella enterica</name>
    <name type="common">Salmonella choleraesuis</name>
    <dbReference type="NCBI Taxonomy" id="28901"/>
    <lineage>
        <taxon>Bacteria</taxon>
        <taxon>Pseudomonadati</taxon>
        <taxon>Pseudomonadota</taxon>
        <taxon>Gammaproteobacteria</taxon>
        <taxon>Enterobacterales</taxon>
        <taxon>Enterobacteriaceae</taxon>
        <taxon>Salmonella</taxon>
    </lineage>
</organism>
<dbReference type="EMBL" id="AAIPPN010000005">
    <property type="protein sequence ID" value="ECG8066821.1"/>
    <property type="molecule type" value="Genomic_DNA"/>
</dbReference>